<evidence type="ECO:0000256" key="1">
    <source>
        <dbReference type="SAM" id="MobiDB-lite"/>
    </source>
</evidence>
<dbReference type="InterPro" id="IPR002105">
    <property type="entry name" value="Dockerin_1_rpt"/>
</dbReference>
<gene>
    <name evidence="2" type="ORF">UY28_C0039G0005</name>
</gene>
<dbReference type="InterPro" id="IPR036439">
    <property type="entry name" value="Dockerin_dom_sf"/>
</dbReference>
<evidence type="ECO:0000313" key="3">
    <source>
        <dbReference type="Proteomes" id="UP000034694"/>
    </source>
</evidence>
<evidence type="ECO:0008006" key="4">
    <source>
        <dbReference type="Google" id="ProtNLM"/>
    </source>
</evidence>
<feature type="compositionally biased region" description="Low complexity" evidence="1">
    <location>
        <begin position="149"/>
        <end position="186"/>
    </location>
</feature>
<evidence type="ECO:0000313" key="2">
    <source>
        <dbReference type="EMBL" id="KKU96023.1"/>
    </source>
</evidence>
<dbReference type="Gene3D" id="1.10.1330.10">
    <property type="entry name" value="Dockerin domain"/>
    <property type="match status" value="1"/>
</dbReference>
<dbReference type="Proteomes" id="UP000034694">
    <property type="component" value="Unassembled WGS sequence"/>
</dbReference>
<dbReference type="AlphaFoldDB" id="A0A0G1X0C9"/>
<dbReference type="Pfam" id="PF00404">
    <property type="entry name" value="Dockerin_1"/>
    <property type="match status" value="1"/>
</dbReference>
<dbReference type="EMBL" id="LCPK01000039">
    <property type="protein sequence ID" value="KKU96023.1"/>
    <property type="molecule type" value="Genomic_DNA"/>
</dbReference>
<protein>
    <recommendedName>
        <fullName evidence="4">Dockerin domain-containing protein</fullName>
    </recommendedName>
</protein>
<comment type="caution">
    <text evidence="2">The sequence shown here is derived from an EMBL/GenBank/DDBJ whole genome shotgun (WGS) entry which is preliminary data.</text>
</comment>
<name>A0A0G1X0C9_9BACT</name>
<feature type="region of interest" description="Disordered" evidence="1">
    <location>
        <begin position="145"/>
        <end position="195"/>
    </location>
</feature>
<reference evidence="2 3" key="1">
    <citation type="journal article" date="2015" name="Nature">
        <title>rRNA introns, odd ribosomes, and small enigmatic genomes across a large radiation of phyla.</title>
        <authorList>
            <person name="Brown C.T."/>
            <person name="Hug L.A."/>
            <person name="Thomas B.C."/>
            <person name="Sharon I."/>
            <person name="Castelle C.J."/>
            <person name="Singh A."/>
            <person name="Wilkins M.J."/>
            <person name="Williams K.H."/>
            <person name="Banfield J.F."/>
        </authorList>
    </citation>
    <scope>NUCLEOTIDE SEQUENCE [LARGE SCALE GENOMIC DNA]</scope>
</reference>
<proteinExistence type="predicted"/>
<dbReference type="PATRIC" id="fig|1618362.3.peg.975"/>
<dbReference type="GO" id="GO:0000272">
    <property type="term" value="P:polysaccharide catabolic process"/>
    <property type="evidence" value="ECO:0007669"/>
    <property type="project" value="InterPro"/>
</dbReference>
<dbReference type="PROSITE" id="PS00018">
    <property type="entry name" value="EF_HAND_1"/>
    <property type="match status" value="2"/>
</dbReference>
<organism evidence="2 3">
    <name type="scientific">Candidatus Amesbacteria bacterium GW2011_GWB1_48_13</name>
    <dbReference type="NCBI Taxonomy" id="1618362"/>
    <lineage>
        <taxon>Bacteria</taxon>
        <taxon>Candidatus Amesiibacteriota</taxon>
    </lineage>
</organism>
<dbReference type="SUPFAM" id="SSF63446">
    <property type="entry name" value="Type I dockerin domain"/>
    <property type="match status" value="1"/>
</dbReference>
<feature type="non-terminal residue" evidence="2">
    <location>
        <position position="1"/>
    </location>
</feature>
<dbReference type="GO" id="GO:0004553">
    <property type="term" value="F:hydrolase activity, hydrolyzing O-glycosyl compounds"/>
    <property type="evidence" value="ECO:0007669"/>
    <property type="project" value="InterPro"/>
</dbReference>
<accession>A0A0G1X0C9</accession>
<dbReference type="InterPro" id="IPR018247">
    <property type="entry name" value="EF_Hand_1_Ca_BS"/>
</dbReference>
<sequence>GSNWTAANVTFDSSNNGNFFCPTFLQFGMDYSGARDSYVYTYAPINKSGSWNVQTPGEIVLFKIDKSKLTGYIGIYDAPEPWGPWTTVLFKNAWDSSLNGLMNPDAIKTVYFNFSNKWASGNNFVMVYTDRDNWASIEGHFNTGPVIATPTKTPTPIKSPTKTPTPIKSPTKTPTPIKSPTKTPTPVSGKPGDANGDNLVNGLDYLIWLSHYGEFVSGPANGDFNNSGKVDGADYLIWLSNYGK</sequence>